<dbReference type="InterPro" id="IPR011059">
    <property type="entry name" value="Metal-dep_hydrolase_composite"/>
</dbReference>
<dbReference type="STRING" id="1365950.SAMN05428963_10488"/>
<dbReference type="EMBL" id="FUXL01000004">
    <property type="protein sequence ID" value="SJZ93292.1"/>
    <property type="molecule type" value="Genomic_DNA"/>
</dbReference>
<feature type="site" description="Transition state stabilizer" evidence="3">
    <location>
        <position position="168"/>
    </location>
</feature>
<feature type="binding site" evidence="1">
    <location>
        <position position="199"/>
    </location>
    <ligand>
        <name>Zn(2+)</name>
        <dbReference type="ChEBI" id="CHEBI:29105"/>
        <label>2</label>
    </ligand>
</feature>
<reference evidence="5 6" key="1">
    <citation type="submission" date="2017-02" db="EMBL/GenBank/DDBJ databases">
        <authorList>
            <person name="Peterson S.W."/>
        </authorList>
    </citation>
    <scope>NUCLEOTIDE SEQUENCE [LARGE SCALE GENOMIC DNA]</scope>
    <source>
        <strain evidence="5 6">USBA 369</strain>
    </source>
</reference>
<keyword evidence="1" id="KW-0479">Metal-binding</keyword>
<dbReference type="RefSeq" id="WP_078707639.1">
    <property type="nucleotide sequence ID" value="NZ_FUXL01000004.1"/>
</dbReference>
<dbReference type="OrthoDB" id="9796020at2"/>
<evidence type="ECO:0000313" key="6">
    <source>
        <dbReference type="Proteomes" id="UP000190135"/>
    </source>
</evidence>
<evidence type="ECO:0000256" key="3">
    <source>
        <dbReference type="PIRSR" id="PIRSR039004-3"/>
    </source>
</evidence>
<dbReference type="SUPFAM" id="SSF51556">
    <property type="entry name" value="Metallo-dependent hydrolases"/>
    <property type="match status" value="1"/>
</dbReference>
<dbReference type="Gene3D" id="3.20.20.140">
    <property type="entry name" value="Metal-dependent hydrolases"/>
    <property type="match status" value="1"/>
</dbReference>
<feature type="binding site" evidence="1">
    <location>
        <position position="222"/>
    </location>
    <ligand>
        <name>Zn(2+)</name>
        <dbReference type="ChEBI" id="CHEBI:29105"/>
        <label>2</label>
    </ligand>
</feature>
<feature type="binding site" description="via carbamate group" evidence="1">
    <location>
        <position position="166"/>
    </location>
    <ligand>
        <name>Zn(2+)</name>
        <dbReference type="ChEBI" id="CHEBI:29105"/>
        <label>2</label>
    </ligand>
</feature>
<dbReference type="GO" id="GO:0046872">
    <property type="term" value="F:metal ion binding"/>
    <property type="evidence" value="ECO:0007669"/>
    <property type="project" value="UniProtKB-KW"/>
</dbReference>
<evidence type="ECO:0000259" key="4">
    <source>
        <dbReference type="Pfam" id="PF01979"/>
    </source>
</evidence>
<dbReference type="AlphaFoldDB" id="A0A1T4PP29"/>
<dbReference type="Proteomes" id="UP000190135">
    <property type="component" value="Unassembled WGS sequence"/>
</dbReference>
<keyword evidence="6" id="KW-1185">Reference proteome</keyword>
<dbReference type="GO" id="GO:0019213">
    <property type="term" value="F:deacetylase activity"/>
    <property type="evidence" value="ECO:0007669"/>
    <property type="project" value="InterPro"/>
</dbReference>
<feature type="binding site" evidence="1">
    <location>
        <position position="282"/>
    </location>
    <ligand>
        <name>Zn(2+)</name>
        <dbReference type="ChEBI" id="CHEBI:29105"/>
        <label>1</label>
    </ligand>
</feature>
<dbReference type="SUPFAM" id="SSF51338">
    <property type="entry name" value="Composite domain of metallo-dependent hydrolases"/>
    <property type="match status" value="1"/>
</dbReference>
<accession>A0A1T4PP29</accession>
<dbReference type="PIRSF" id="PIRSF039004">
    <property type="entry name" value="ADE_EF_0837"/>
    <property type="match status" value="1"/>
</dbReference>
<dbReference type="InterPro" id="IPR032466">
    <property type="entry name" value="Metal_Hydrolase"/>
</dbReference>
<evidence type="ECO:0000256" key="1">
    <source>
        <dbReference type="PIRSR" id="PIRSR039004-1"/>
    </source>
</evidence>
<dbReference type="Pfam" id="PF01979">
    <property type="entry name" value="Amidohydro_1"/>
    <property type="match status" value="1"/>
</dbReference>
<dbReference type="Gene3D" id="2.30.40.10">
    <property type="entry name" value="Urease, subunit C, domain 1"/>
    <property type="match status" value="1"/>
</dbReference>
<protein>
    <submittedName>
        <fullName evidence="5">Dihydroorotase</fullName>
    </submittedName>
</protein>
<organism evidence="5 6">
    <name type="scientific">Consotaella salsifontis</name>
    <dbReference type="NCBI Taxonomy" id="1365950"/>
    <lineage>
        <taxon>Bacteria</taxon>
        <taxon>Pseudomonadati</taxon>
        <taxon>Pseudomonadota</taxon>
        <taxon>Alphaproteobacteria</taxon>
        <taxon>Hyphomicrobiales</taxon>
        <taxon>Aurantimonadaceae</taxon>
        <taxon>Consotaella</taxon>
    </lineage>
</organism>
<dbReference type="NCBIfam" id="NF006689">
    <property type="entry name" value="PRK09237.1"/>
    <property type="match status" value="1"/>
</dbReference>
<sequence>MIDFSATPLLVRNVRPIAIAGAPSTAIDVLVDADGRIAATGRDLAAPAEARVFEGGGAYLSPGWTDLHVHIWWGGTEISIMPDDCGLKRGVTTLVDAGSAGQASFAGFRRFIVEPARERVRAFLNIGSIGLIDSYNTSELIDMRSIDIDKIIATVEANRDIIVGIKVRASHVILNGWGITPVKLAKKLGKILKLPLMVHVGEPPPTYDEVLEVLGPGDIVTHCFNGKAGGSIMEDEDLFDLVQRSADKGIRLDIGHGGASFSFKVGEYALKRGLKPFSISTDLHARSLDGPAFDLATTMSKMMSVGMDLSDVVDAVTTAPASVLGLATDGQLDVGRPAEFTIFDVVDADLSVRDSLGHAALLAKMIEPRAVILGAETIAASRHVPAKAAHCPCCGQAMP</sequence>
<keyword evidence="1" id="KW-0862">Zinc</keyword>
<name>A0A1T4PP29_9HYPH</name>
<gene>
    <name evidence="5" type="ORF">SAMN05428963_10488</name>
</gene>
<evidence type="ECO:0000313" key="5">
    <source>
        <dbReference type="EMBL" id="SJZ93292.1"/>
    </source>
</evidence>
<feature type="binding site" evidence="1">
    <location>
        <position position="68"/>
    </location>
    <ligand>
        <name>Zn(2+)</name>
        <dbReference type="ChEBI" id="CHEBI:29105"/>
        <label>1</label>
    </ligand>
</feature>
<dbReference type="InterPro" id="IPR006680">
    <property type="entry name" value="Amidohydro-rel"/>
</dbReference>
<proteinExistence type="predicted"/>
<evidence type="ECO:0000256" key="2">
    <source>
        <dbReference type="PIRSR" id="PIRSR039004-2"/>
    </source>
</evidence>
<dbReference type="GO" id="GO:0016810">
    <property type="term" value="F:hydrolase activity, acting on carbon-nitrogen (but not peptide) bonds"/>
    <property type="evidence" value="ECO:0007669"/>
    <property type="project" value="InterPro"/>
</dbReference>
<dbReference type="PANTHER" id="PTHR42717:SF1">
    <property type="entry name" value="IMIDAZOLONEPROPIONASE AND RELATED AMIDOHYDROLASES"/>
    <property type="match status" value="1"/>
</dbReference>
<feature type="domain" description="Amidohydrolase-related" evidence="4">
    <location>
        <begin position="269"/>
        <end position="356"/>
    </location>
</feature>
<feature type="modified residue" description="N6-carboxylysine" evidence="2">
    <location>
        <position position="166"/>
    </location>
</feature>
<feature type="binding site" description="via carbamate group" evidence="1">
    <location>
        <position position="166"/>
    </location>
    <ligand>
        <name>Zn(2+)</name>
        <dbReference type="ChEBI" id="CHEBI:29105"/>
        <label>1</label>
    </ligand>
</feature>
<dbReference type="PANTHER" id="PTHR42717">
    <property type="entry name" value="DIHYDROOROTASE-RELATED"/>
    <property type="match status" value="1"/>
</dbReference>
<feature type="binding site" evidence="1">
    <location>
        <position position="70"/>
    </location>
    <ligand>
        <name>Zn(2+)</name>
        <dbReference type="ChEBI" id="CHEBI:29105"/>
        <label>1</label>
    </ligand>
</feature>
<dbReference type="InterPro" id="IPR020043">
    <property type="entry name" value="Deacetylase_Atu3266-like"/>
</dbReference>